<comment type="caution">
    <text evidence="2">The sequence shown here is derived from an EMBL/GenBank/DDBJ whole genome shotgun (WGS) entry which is preliminary data.</text>
</comment>
<dbReference type="InterPro" id="IPR040704">
    <property type="entry name" value="HEPN_AbiU2"/>
</dbReference>
<evidence type="ECO:0000313" key="2">
    <source>
        <dbReference type="EMBL" id="MEY9469313.1"/>
    </source>
</evidence>
<sequence length="264" mass="30300">MFETWDATKRIAEAKRLTERLVDHAHYLLDIRENNVIVVYSDQLAKQIPRSYAANAFNLFREAMHQIEIVRLSALWDQAQIDNETILTVIELVDNEEVIKTLAEAARAQYARVPEPMDPNEPAEEREFALKFLQEINAKRGEEHANNAVAGLRKAIADARAIKSSSQLKSIHHLRHKHVAHYLTQTKEERSGEIIAPMKVGDEKPVLEASLKIMELLYCWVNGVGISFEESQKIDKKCARELWSNCKFEIVDRSKPTASMLRNR</sequence>
<feature type="domain" description="HEPN AbiU2-like" evidence="1">
    <location>
        <begin position="12"/>
        <end position="218"/>
    </location>
</feature>
<keyword evidence="3" id="KW-1185">Reference proteome</keyword>
<name>A0ABV4GED3_9BRAD</name>
<dbReference type="Proteomes" id="UP001565474">
    <property type="component" value="Unassembled WGS sequence"/>
</dbReference>
<dbReference type="Pfam" id="PF18734">
    <property type="entry name" value="HEPN_AbiU2"/>
    <property type="match status" value="1"/>
</dbReference>
<evidence type="ECO:0000313" key="3">
    <source>
        <dbReference type="Proteomes" id="UP001565474"/>
    </source>
</evidence>
<dbReference type="RefSeq" id="WP_036043717.1">
    <property type="nucleotide sequence ID" value="NZ_JBGBYD010000002.1"/>
</dbReference>
<dbReference type="EMBL" id="JBGBZN010000002">
    <property type="protein sequence ID" value="MEY9469313.1"/>
    <property type="molecule type" value="Genomic_DNA"/>
</dbReference>
<gene>
    <name evidence="2" type="ORF">ABH992_001712</name>
</gene>
<organism evidence="2 3">
    <name type="scientific">Bradyrhizobium yuanmingense</name>
    <dbReference type="NCBI Taxonomy" id="108015"/>
    <lineage>
        <taxon>Bacteria</taxon>
        <taxon>Pseudomonadati</taxon>
        <taxon>Pseudomonadota</taxon>
        <taxon>Alphaproteobacteria</taxon>
        <taxon>Hyphomicrobiales</taxon>
        <taxon>Nitrobacteraceae</taxon>
        <taxon>Bradyrhizobium</taxon>
    </lineage>
</organism>
<protein>
    <recommendedName>
        <fullName evidence="1">HEPN AbiU2-like domain-containing protein</fullName>
    </recommendedName>
</protein>
<reference evidence="2 3" key="1">
    <citation type="submission" date="2024-07" db="EMBL/GenBank/DDBJ databases">
        <title>Genomic Encyclopedia of Type Strains, Phase V (KMG-V): Genome sequencing to study the core and pangenomes of soil and plant-associated prokaryotes.</title>
        <authorList>
            <person name="Whitman W."/>
        </authorList>
    </citation>
    <scope>NUCLEOTIDE SEQUENCE [LARGE SCALE GENOMIC DNA]</scope>
    <source>
        <strain evidence="2 3">USDA 222</strain>
    </source>
</reference>
<accession>A0ABV4GED3</accession>
<proteinExistence type="predicted"/>
<evidence type="ECO:0000259" key="1">
    <source>
        <dbReference type="Pfam" id="PF18734"/>
    </source>
</evidence>